<dbReference type="PANTHER" id="PTHR34298">
    <property type="entry name" value="SEGREGATION AND CONDENSATION PROTEIN B"/>
    <property type="match status" value="1"/>
</dbReference>
<dbReference type="PANTHER" id="PTHR34298:SF2">
    <property type="entry name" value="SEGREGATION AND CONDENSATION PROTEIN B"/>
    <property type="match status" value="1"/>
</dbReference>
<keyword evidence="1" id="KW-0963">Cytoplasm</keyword>
<evidence type="ECO:0000256" key="4">
    <source>
        <dbReference type="ARBA" id="ARBA00023306"/>
    </source>
</evidence>
<dbReference type="PIRSF" id="PIRSF019345">
    <property type="entry name" value="ScpB"/>
    <property type="match status" value="1"/>
</dbReference>
<dbReference type="RefSeq" id="WP_131748544.1">
    <property type="nucleotide sequence ID" value="NZ_CAACYI010000001.1"/>
</dbReference>
<dbReference type="EMBL" id="CAACYI010000001">
    <property type="protein sequence ID" value="VFB16065.1"/>
    <property type="molecule type" value="Genomic_DNA"/>
</dbReference>
<dbReference type="InterPro" id="IPR005234">
    <property type="entry name" value="ScpB_csome_segregation"/>
</dbReference>
<evidence type="ECO:0000256" key="2">
    <source>
        <dbReference type="ARBA" id="ARBA00022618"/>
    </source>
</evidence>
<accession>A0A8H2M855</accession>
<keyword evidence="4" id="KW-0131">Cell cycle</keyword>
<dbReference type="InterPro" id="IPR036388">
    <property type="entry name" value="WH-like_DNA-bd_sf"/>
</dbReference>
<evidence type="ECO:0000256" key="1">
    <source>
        <dbReference type="ARBA" id="ARBA00022490"/>
    </source>
</evidence>
<sequence>MEKLTAVLEGILFAWAEPLALTEISRVLDIPLPRLYEAAEDLEKKYAQEDSGLKLIRVKNTLQLSTKEDCFEEIEKFFEDKKKKNLSNAGLESLAIIAYKQPVTKVEVEDIRGVQCDSIIRTLMKIGYVEQRGTLDRPGKPSLYGTTDLFLKKFGLKSIKDLPDIDLFKAELNLEDEEE</sequence>
<evidence type="ECO:0000256" key="3">
    <source>
        <dbReference type="ARBA" id="ARBA00022829"/>
    </source>
</evidence>
<dbReference type="AlphaFoldDB" id="A0A8H2M855"/>
<name>A0A8H2M855_9FIRM</name>
<comment type="caution">
    <text evidence="5">The sequence shown here is derived from an EMBL/GenBank/DDBJ whole genome shotgun (WGS) entry which is preliminary data.</text>
</comment>
<dbReference type="Pfam" id="PF04079">
    <property type="entry name" value="SMC_ScpB"/>
    <property type="match status" value="1"/>
</dbReference>
<dbReference type="GO" id="GO:0051304">
    <property type="term" value="P:chromosome separation"/>
    <property type="evidence" value="ECO:0007669"/>
    <property type="project" value="InterPro"/>
</dbReference>
<reference evidence="5 6" key="1">
    <citation type="submission" date="2019-02" db="EMBL/GenBank/DDBJ databases">
        <authorList>
            <consortium name="Pathogen Informatics"/>
        </authorList>
    </citation>
    <scope>NUCLEOTIDE SEQUENCE [LARGE SCALE GENOMIC DNA]</scope>
    <source>
        <strain evidence="5 6">3012STDY7089603</strain>
    </source>
</reference>
<proteinExistence type="predicted"/>
<dbReference type="SUPFAM" id="SSF46785">
    <property type="entry name" value="Winged helix' DNA-binding domain"/>
    <property type="match status" value="2"/>
</dbReference>
<dbReference type="Gene3D" id="1.10.10.10">
    <property type="entry name" value="Winged helix-like DNA-binding domain superfamily/Winged helix DNA-binding domain"/>
    <property type="match status" value="2"/>
</dbReference>
<keyword evidence="3" id="KW-0159">Chromosome partition</keyword>
<keyword evidence="2" id="KW-0132">Cell division</keyword>
<dbReference type="InterPro" id="IPR036390">
    <property type="entry name" value="WH_DNA-bd_sf"/>
</dbReference>
<dbReference type="NCBIfam" id="TIGR00281">
    <property type="entry name" value="SMC-Scp complex subunit ScpB"/>
    <property type="match status" value="1"/>
</dbReference>
<keyword evidence="6" id="KW-1185">Reference proteome</keyword>
<gene>
    <name evidence="5" type="primary">scpB</name>
    <name evidence="5" type="ORF">NCTC13150_00581</name>
</gene>
<dbReference type="GO" id="GO:0051301">
    <property type="term" value="P:cell division"/>
    <property type="evidence" value="ECO:0007669"/>
    <property type="project" value="UniProtKB-KW"/>
</dbReference>
<protein>
    <submittedName>
        <fullName evidence="5">Segregation and condensation protein B</fullName>
    </submittedName>
</protein>
<evidence type="ECO:0000313" key="6">
    <source>
        <dbReference type="Proteomes" id="UP000377798"/>
    </source>
</evidence>
<organism evidence="5 6">
    <name type="scientific">Urinicoccus massiliensis</name>
    <dbReference type="NCBI Taxonomy" id="1723382"/>
    <lineage>
        <taxon>Bacteria</taxon>
        <taxon>Bacillati</taxon>
        <taxon>Bacillota</taxon>
        <taxon>Tissierellia</taxon>
        <taxon>Tissierellales</taxon>
        <taxon>Peptoniphilaceae</taxon>
        <taxon>Urinicoccus</taxon>
    </lineage>
</organism>
<dbReference type="Proteomes" id="UP000377798">
    <property type="component" value="Unassembled WGS sequence"/>
</dbReference>
<evidence type="ECO:0000313" key="5">
    <source>
        <dbReference type="EMBL" id="VFB16065.1"/>
    </source>
</evidence>